<evidence type="ECO:0000313" key="1">
    <source>
        <dbReference type="EMBL" id="ASV74957.1"/>
    </source>
</evidence>
<dbReference type="Proteomes" id="UP000215086">
    <property type="component" value="Chromosome"/>
</dbReference>
<protein>
    <submittedName>
        <fullName evidence="1">Uncharacterized protein</fullName>
    </submittedName>
</protein>
<sequence>MRAAERFGWVWRLRSAGKYAPARPTHLFDEIPQEVISDYSA</sequence>
<gene>
    <name evidence="1" type="ORF">THTE_2355</name>
</gene>
<dbReference type="EMBL" id="CP018477">
    <property type="protein sequence ID" value="ASV74957.1"/>
    <property type="molecule type" value="Genomic_DNA"/>
</dbReference>
<accession>A0A286RG78</accession>
<name>A0A286RG78_9BACT</name>
<organism evidence="1 2">
    <name type="scientific">Thermogutta terrifontis</name>
    <dbReference type="NCBI Taxonomy" id="1331910"/>
    <lineage>
        <taxon>Bacteria</taxon>
        <taxon>Pseudomonadati</taxon>
        <taxon>Planctomycetota</taxon>
        <taxon>Planctomycetia</taxon>
        <taxon>Pirellulales</taxon>
        <taxon>Thermoguttaceae</taxon>
        <taxon>Thermogutta</taxon>
    </lineage>
</organism>
<dbReference type="AlphaFoldDB" id="A0A286RG78"/>
<reference evidence="1 2" key="1">
    <citation type="journal article" name="Front. Microbiol.">
        <title>Sugar Metabolism of the First Thermophilic Planctomycete Thermogutta terrifontis: Comparative Genomic and Transcriptomic Approaches.</title>
        <authorList>
            <person name="Elcheninov A.G."/>
            <person name="Menzel P."/>
            <person name="Gudbergsdottir S.R."/>
            <person name="Slesarev A.I."/>
            <person name="Kadnikov V.V."/>
            <person name="Krogh A."/>
            <person name="Bonch-Osmolovskaya E.A."/>
            <person name="Peng X."/>
            <person name="Kublanov I.V."/>
        </authorList>
    </citation>
    <scope>NUCLEOTIDE SEQUENCE [LARGE SCALE GENOMIC DNA]</scope>
    <source>
        <strain evidence="1 2">R1</strain>
    </source>
</reference>
<dbReference type="KEGG" id="ttf:THTE_2355"/>
<keyword evidence="2" id="KW-1185">Reference proteome</keyword>
<evidence type="ECO:0000313" key="2">
    <source>
        <dbReference type="Proteomes" id="UP000215086"/>
    </source>
</evidence>
<proteinExistence type="predicted"/>